<dbReference type="OrthoDB" id="44867at2759"/>
<evidence type="ECO:0000313" key="1">
    <source>
        <dbReference type="EMBL" id="CDR71977.1"/>
    </source>
</evidence>
<accession>A0A061BKL6</accession>
<organism evidence="1">
    <name type="scientific">Babesia bigemina</name>
    <dbReference type="NCBI Taxonomy" id="5866"/>
    <lineage>
        <taxon>Eukaryota</taxon>
        <taxon>Sar</taxon>
        <taxon>Alveolata</taxon>
        <taxon>Apicomplexa</taxon>
        <taxon>Aconoidasida</taxon>
        <taxon>Piroplasmida</taxon>
        <taxon>Babesiidae</taxon>
        <taxon>Babesia</taxon>
    </lineage>
</organism>
<dbReference type="KEGG" id="bbig:BBBOND_0006390"/>
<protein>
    <submittedName>
        <fullName evidence="1">Uncharacterized protein</fullName>
    </submittedName>
</protein>
<reference evidence="1" key="1">
    <citation type="journal article" date="2014" name="Nucleic Acids Res.">
        <title>The evolutionary dynamics of variant antigen genes in Babesia reveal a history of genomic innovation underlying host-parasite interaction.</title>
        <authorList>
            <person name="Jackson A.P."/>
            <person name="Otto T.D."/>
            <person name="Darby A."/>
            <person name="Ramaprasad A."/>
            <person name="Xia D."/>
            <person name="Echaide I.E."/>
            <person name="Farber M."/>
            <person name="Gahlot S."/>
            <person name="Gamble J."/>
            <person name="Gupta D."/>
            <person name="Gupta Y."/>
            <person name="Jackson L."/>
            <person name="Malandrin L."/>
            <person name="Malas T.B."/>
            <person name="Moussa E."/>
            <person name="Nair M."/>
            <person name="Reid AJ."/>
            <person name="Sanders M."/>
            <person name="Sharma J."/>
            <person name="Tracey A."/>
            <person name="Quail M.A."/>
            <person name="Weir W."/>
            <person name="Wastling J.M."/>
            <person name="Hall N."/>
            <person name="Willadsen P."/>
            <person name="Lingelbach K."/>
            <person name="Shiels B."/>
            <person name="Tait A."/>
            <person name="Berriman M."/>
            <person name="Allred D.R."/>
            <person name="Pain A."/>
        </authorList>
    </citation>
    <scope>NUCLEOTIDE SEQUENCE</scope>
    <source>
        <strain evidence="1">Bond</strain>
    </source>
</reference>
<dbReference type="GeneID" id="24562194"/>
<dbReference type="AlphaFoldDB" id="A0A061BKL6"/>
<gene>
    <name evidence="1" type="ORF">BBBOND_0006390</name>
</gene>
<proteinExistence type="predicted"/>
<sequence length="179" mass="18693">MRRVSRSCGILGSVGVGGLGWGDTAVRVEGTGRGSGSVVVEGTGRGSGTRCSWLRGVGAAVVVLQLVEGLGAAVVEGIGRETGRWGGRTLEVIRVVSVIMDVERMKFVTAVPGVVKYVQMAGVAMAVGIISKNAKIAEIEITSAMRKGHVISVTKRHVNVDAVLRNVHVKKLPPLVFIP</sequence>
<dbReference type="VEuPathDB" id="PiroplasmaDB:BBBOND_0006390"/>
<dbReference type="EMBL" id="LK055273">
    <property type="protein sequence ID" value="CDR71977.1"/>
    <property type="molecule type" value="Genomic_DNA"/>
</dbReference>
<reference evidence="1" key="2">
    <citation type="submission" date="2014-06" db="EMBL/GenBank/DDBJ databases">
        <authorList>
            <person name="Aslett M."/>
            <person name="De Silva Nishadi"/>
        </authorList>
    </citation>
    <scope>NUCLEOTIDE SEQUENCE</scope>
    <source>
        <strain evidence="1">Bond</strain>
    </source>
</reference>
<dbReference type="RefSeq" id="XP_012770918.1">
    <property type="nucleotide sequence ID" value="XM_012915464.1"/>
</dbReference>
<name>A0A061BKL6_BABBI</name>